<dbReference type="AlphaFoldDB" id="A0A2A7U5V0"/>
<dbReference type="InterPro" id="IPR017237">
    <property type="entry name" value="RLMG"/>
</dbReference>
<keyword evidence="3 6" id="KW-0489">Methyltransferase</keyword>
<comment type="caution">
    <text evidence="9">The sequence shown here is derived from an EMBL/GenBank/DDBJ whole genome shotgun (WGS) entry which is preliminary data.</text>
</comment>
<evidence type="ECO:0000259" key="8">
    <source>
        <dbReference type="Pfam" id="PF26049"/>
    </source>
</evidence>
<feature type="domain" description="RlmG N-terminal" evidence="8">
    <location>
        <begin position="14"/>
        <end position="185"/>
    </location>
</feature>
<protein>
    <recommendedName>
        <fullName evidence="6">Ribosomal RNA large subunit methyltransferase G</fullName>
        <ecNumber evidence="6">2.1.1.174</ecNumber>
    </recommendedName>
    <alternativeName>
        <fullName evidence="6">23S rRNA m2G1835 methyltransferase</fullName>
    </alternativeName>
    <alternativeName>
        <fullName evidence="6">rRNA (guanine-N(2)-)-methyltransferase RlmG</fullName>
    </alternativeName>
</protein>
<dbReference type="InterPro" id="IPR007848">
    <property type="entry name" value="Small_mtfrase_dom"/>
</dbReference>
<name>A0A2A7U5V0_EDWTA</name>
<evidence type="ECO:0000256" key="5">
    <source>
        <dbReference type="ARBA" id="ARBA00022691"/>
    </source>
</evidence>
<dbReference type="EC" id="2.1.1.174" evidence="6"/>
<evidence type="ECO:0000259" key="7">
    <source>
        <dbReference type="Pfam" id="PF05175"/>
    </source>
</evidence>
<organism evidence="9 10">
    <name type="scientific">Edwardsiella tarda</name>
    <dbReference type="NCBI Taxonomy" id="636"/>
    <lineage>
        <taxon>Bacteria</taxon>
        <taxon>Pseudomonadati</taxon>
        <taxon>Pseudomonadota</taxon>
        <taxon>Gammaproteobacteria</taxon>
        <taxon>Enterobacterales</taxon>
        <taxon>Hafniaceae</taxon>
        <taxon>Edwardsiella</taxon>
    </lineage>
</organism>
<dbReference type="PANTHER" id="PTHR47816:SF5">
    <property type="entry name" value="RIBOSOMAL RNA LARGE SUBUNIT METHYLTRANSFERASE G"/>
    <property type="match status" value="1"/>
</dbReference>
<dbReference type="PANTHER" id="PTHR47816">
    <property type="entry name" value="RIBOSOMAL RNA SMALL SUBUNIT METHYLTRANSFERASE C"/>
    <property type="match status" value="1"/>
</dbReference>
<dbReference type="PROSITE" id="PS00092">
    <property type="entry name" value="N6_MTASE"/>
    <property type="match status" value="1"/>
</dbReference>
<comment type="similarity">
    <text evidence="6">Belongs to the methyltransferase superfamily. RlmG family.</text>
</comment>
<dbReference type="CDD" id="cd02440">
    <property type="entry name" value="AdoMet_MTases"/>
    <property type="match status" value="1"/>
</dbReference>
<evidence type="ECO:0000313" key="9">
    <source>
        <dbReference type="EMBL" id="PEH73772.1"/>
    </source>
</evidence>
<evidence type="ECO:0000256" key="4">
    <source>
        <dbReference type="ARBA" id="ARBA00022679"/>
    </source>
</evidence>
<feature type="domain" description="Methyltransferase small" evidence="7">
    <location>
        <begin position="206"/>
        <end position="376"/>
    </location>
</feature>
<keyword evidence="4 6" id="KW-0808">Transferase</keyword>
<dbReference type="InterPro" id="IPR058679">
    <property type="entry name" value="RlmG_N"/>
</dbReference>
<dbReference type="InterPro" id="IPR046977">
    <property type="entry name" value="RsmC/RlmG"/>
</dbReference>
<dbReference type="InterPro" id="IPR002052">
    <property type="entry name" value="DNA_methylase_N6_adenine_CS"/>
</dbReference>
<reference evidence="10" key="1">
    <citation type="submission" date="2017-09" db="EMBL/GenBank/DDBJ databases">
        <title>FDA dAtabase for Regulatory Grade micrObial Sequences (FDA-ARGOS): Supporting development and validation of Infectious Disease Dx tests.</title>
        <authorList>
            <person name="Goldberg B."/>
            <person name="Campos J."/>
            <person name="Tallon L."/>
            <person name="Sadzewicz L."/>
            <person name="Ott S."/>
            <person name="Zhao X."/>
            <person name="Nagaraj S."/>
            <person name="Vavikolanu K."/>
            <person name="Aluvathingal J."/>
            <person name="Nadendla S."/>
            <person name="Geyer C."/>
            <person name="Sichtig H."/>
        </authorList>
    </citation>
    <scope>NUCLEOTIDE SEQUENCE [LARGE SCALE GENOMIC DNA]</scope>
    <source>
        <strain evidence="10">FDAARGOS_370</strain>
    </source>
</reference>
<keyword evidence="1 6" id="KW-0963">Cytoplasm</keyword>
<accession>A0A2A7U5V0</accession>
<dbReference type="InterPro" id="IPR029063">
    <property type="entry name" value="SAM-dependent_MTases_sf"/>
</dbReference>
<keyword evidence="5 6" id="KW-0949">S-adenosyl-L-methionine</keyword>
<comment type="catalytic activity">
    <reaction evidence="6">
        <text>guanosine(1835) in 23S rRNA + S-adenosyl-L-methionine = N(2)-methylguanosine(1835) in 23S rRNA + S-adenosyl-L-homocysteine + H(+)</text>
        <dbReference type="Rhea" id="RHEA:42744"/>
        <dbReference type="Rhea" id="RHEA-COMP:10217"/>
        <dbReference type="Rhea" id="RHEA-COMP:10218"/>
        <dbReference type="ChEBI" id="CHEBI:15378"/>
        <dbReference type="ChEBI" id="CHEBI:57856"/>
        <dbReference type="ChEBI" id="CHEBI:59789"/>
        <dbReference type="ChEBI" id="CHEBI:74269"/>
        <dbReference type="ChEBI" id="CHEBI:74481"/>
        <dbReference type="EC" id="2.1.1.174"/>
    </reaction>
</comment>
<proteinExistence type="inferred from homology"/>
<comment type="subcellular location">
    <subcellularLocation>
        <location evidence="6">Cytoplasm</location>
    </subcellularLocation>
</comment>
<keyword evidence="2 6" id="KW-0698">rRNA processing</keyword>
<dbReference type="EMBL" id="PDDV01000013">
    <property type="protein sequence ID" value="PEH73772.1"/>
    <property type="molecule type" value="Genomic_DNA"/>
</dbReference>
<dbReference type="Gene3D" id="3.40.50.150">
    <property type="entry name" value="Vaccinia Virus protein VP39"/>
    <property type="match status" value="2"/>
</dbReference>
<evidence type="ECO:0000256" key="2">
    <source>
        <dbReference type="ARBA" id="ARBA00022552"/>
    </source>
</evidence>
<dbReference type="Proteomes" id="UP000219788">
    <property type="component" value="Unassembled WGS sequence"/>
</dbReference>
<gene>
    <name evidence="6" type="primary">rlmG</name>
    <name evidence="9" type="ORF">CRM76_18480</name>
</gene>
<dbReference type="PIRSF" id="PIRSF037565">
    <property type="entry name" value="RRNA_m2G_Mtase_RsmD_prd"/>
    <property type="match status" value="1"/>
</dbReference>
<dbReference type="GO" id="GO:0003676">
    <property type="term" value="F:nucleic acid binding"/>
    <property type="evidence" value="ECO:0007669"/>
    <property type="project" value="InterPro"/>
</dbReference>
<evidence type="ECO:0000313" key="10">
    <source>
        <dbReference type="Proteomes" id="UP000219788"/>
    </source>
</evidence>
<dbReference type="SUPFAM" id="SSF53335">
    <property type="entry name" value="S-adenosyl-L-methionine-dependent methyltransferases"/>
    <property type="match status" value="1"/>
</dbReference>
<dbReference type="Pfam" id="PF05175">
    <property type="entry name" value="MTS"/>
    <property type="match status" value="1"/>
</dbReference>
<dbReference type="NCBIfam" id="NF011577">
    <property type="entry name" value="PRK15001.1"/>
    <property type="match status" value="1"/>
</dbReference>
<dbReference type="HAMAP" id="MF_01859">
    <property type="entry name" value="23SrRNA_methyltr_G"/>
    <property type="match status" value="1"/>
</dbReference>
<evidence type="ECO:0000256" key="3">
    <source>
        <dbReference type="ARBA" id="ARBA00022603"/>
    </source>
</evidence>
<comment type="function">
    <text evidence="6">Specifically methylates the guanine in position 1835 (m2G1835) of 23S rRNA.</text>
</comment>
<dbReference type="OrthoDB" id="29650at2"/>
<sequence>MSQLESSAGCPAITDLTLERFPRQSDDPSLQAWEAADEYLLQQIDLTKAQGRPVIIFNDAFGALACALHAWRPYSVSDSYVSQLATRHNLQLNGLDEEAVTLLDSLSALPDAPGLVVIKQPKMLALLEQQLHALRAVVTPETQIIAAAKARDIHTSTLQLFESILGETHTSLAWKKARLIHCQVAPRQPTPAPATTVWPLDETDYLMHNHAGVFSRTGLDIGARFFLQHLPEDLQGEVADLGCGNGVLGLMVLHRCPQARVLFADESYMAVASSHLNVQHNRPQDLERSEFWVGNGLAGREGGSLDAVLCNPPFHQQHSITDQVAWDMFVAARRCLKRNGVLYIVGNRHLDYYQKLRRLFGNCTTLGMNRKFVVLKAVKTANTPR</sequence>
<dbReference type="RefSeq" id="WP_098143439.1">
    <property type="nucleotide sequence ID" value="NZ_PDDV01000013.1"/>
</dbReference>
<evidence type="ECO:0000256" key="6">
    <source>
        <dbReference type="HAMAP-Rule" id="MF_01859"/>
    </source>
</evidence>
<evidence type="ECO:0000256" key="1">
    <source>
        <dbReference type="ARBA" id="ARBA00022490"/>
    </source>
</evidence>
<dbReference type="GO" id="GO:0052916">
    <property type="term" value="F:23S rRNA (guanine(1835)-N(2))-methyltransferase activity"/>
    <property type="evidence" value="ECO:0007669"/>
    <property type="project" value="UniProtKB-EC"/>
</dbReference>
<dbReference type="Pfam" id="PF26049">
    <property type="entry name" value="RLMG_N"/>
    <property type="match status" value="1"/>
</dbReference>
<dbReference type="GO" id="GO:0005737">
    <property type="term" value="C:cytoplasm"/>
    <property type="evidence" value="ECO:0007669"/>
    <property type="project" value="UniProtKB-SubCell"/>
</dbReference>